<evidence type="ECO:0000313" key="2">
    <source>
        <dbReference type="EMBL" id="KAL3228992.1"/>
    </source>
</evidence>
<dbReference type="Proteomes" id="UP001623330">
    <property type="component" value="Unassembled WGS sequence"/>
</dbReference>
<dbReference type="EMBL" id="JBEVYD010000012">
    <property type="protein sequence ID" value="KAL3228992.1"/>
    <property type="molecule type" value="Genomic_DNA"/>
</dbReference>
<evidence type="ECO:0000256" key="1">
    <source>
        <dbReference type="SAM" id="Phobius"/>
    </source>
</evidence>
<accession>A0ABR4NMF3</accession>
<keyword evidence="1" id="KW-1133">Transmembrane helix</keyword>
<organism evidence="2 3">
    <name type="scientific">Nakaseomyces bracarensis</name>
    <dbReference type="NCBI Taxonomy" id="273131"/>
    <lineage>
        <taxon>Eukaryota</taxon>
        <taxon>Fungi</taxon>
        <taxon>Dikarya</taxon>
        <taxon>Ascomycota</taxon>
        <taxon>Saccharomycotina</taxon>
        <taxon>Saccharomycetes</taxon>
        <taxon>Saccharomycetales</taxon>
        <taxon>Saccharomycetaceae</taxon>
        <taxon>Nakaseomyces</taxon>
    </lineage>
</organism>
<dbReference type="PANTHER" id="PTHR28038">
    <property type="entry name" value="ADL329WP"/>
    <property type="match status" value="1"/>
</dbReference>
<sequence length="126" mass="14018">MTLVNVRRNDLCVKYQKVEPPVGLYSNSPSLTGMVNQTMPMAAIFLRNKFVAWLSLLQSVHYYLNTDKETLEMNKSRSGNSALDQPPLVKIAMSVIGLVVCYMGLVFPAPDAPPISKKKDTEAKKD</sequence>
<keyword evidence="1" id="KW-0812">Transmembrane</keyword>
<reference evidence="2 3" key="1">
    <citation type="submission" date="2024-05" db="EMBL/GenBank/DDBJ databases">
        <title>Long read based assembly of the Candida bracarensis genome reveals expanded adhesin content.</title>
        <authorList>
            <person name="Marcet-Houben M."/>
            <person name="Ksiezopolska E."/>
            <person name="Gabaldon T."/>
        </authorList>
    </citation>
    <scope>NUCLEOTIDE SEQUENCE [LARGE SCALE GENOMIC DNA]</scope>
    <source>
        <strain evidence="2 3">CBM6</strain>
    </source>
</reference>
<dbReference type="PANTHER" id="PTHR28038:SF1">
    <property type="entry name" value="ADL329WP"/>
    <property type="match status" value="1"/>
</dbReference>
<protein>
    <submittedName>
        <fullName evidence="2">Uncharacterized protein</fullName>
    </submittedName>
</protein>
<name>A0ABR4NMF3_9SACH</name>
<proteinExistence type="predicted"/>
<feature type="transmembrane region" description="Helical" evidence="1">
    <location>
        <begin position="88"/>
        <end position="109"/>
    </location>
</feature>
<comment type="caution">
    <text evidence="2">The sequence shown here is derived from an EMBL/GenBank/DDBJ whole genome shotgun (WGS) entry which is preliminary data.</text>
</comment>
<keyword evidence="3" id="KW-1185">Reference proteome</keyword>
<keyword evidence="1" id="KW-0472">Membrane</keyword>
<gene>
    <name evidence="2" type="ORF">RNJ44_02079</name>
</gene>
<evidence type="ECO:0000313" key="3">
    <source>
        <dbReference type="Proteomes" id="UP001623330"/>
    </source>
</evidence>